<dbReference type="AlphaFoldDB" id="A0A3P8U2R4"/>
<organism evidence="2 3">
    <name type="scientific">Amphiprion percula</name>
    <name type="common">Orange clownfish</name>
    <name type="synonym">Lutjanus percula</name>
    <dbReference type="NCBI Taxonomy" id="161767"/>
    <lineage>
        <taxon>Eukaryota</taxon>
        <taxon>Metazoa</taxon>
        <taxon>Chordata</taxon>
        <taxon>Craniata</taxon>
        <taxon>Vertebrata</taxon>
        <taxon>Euteleostomi</taxon>
        <taxon>Actinopterygii</taxon>
        <taxon>Neopterygii</taxon>
        <taxon>Teleostei</taxon>
        <taxon>Neoteleostei</taxon>
        <taxon>Acanthomorphata</taxon>
        <taxon>Ovalentaria</taxon>
        <taxon>Pomacentridae</taxon>
        <taxon>Amphiprion</taxon>
    </lineage>
</organism>
<feature type="transmembrane region" description="Helical" evidence="1">
    <location>
        <begin position="44"/>
        <end position="67"/>
    </location>
</feature>
<dbReference type="GO" id="GO:0033617">
    <property type="term" value="P:mitochondrial respiratory chain complex IV assembly"/>
    <property type="evidence" value="ECO:0007669"/>
    <property type="project" value="TreeGrafter"/>
</dbReference>
<reference evidence="2" key="3">
    <citation type="submission" date="2025-09" db="UniProtKB">
        <authorList>
            <consortium name="Ensembl"/>
        </authorList>
    </citation>
    <scope>IDENTIFICATION</scope>
</reference>
<keyword evidence="1" id="KW-0812">Transmembrane</keyword>
<evidence type="ECO:0000256" key="1">
    <source>
        <dbReference type="SAM" id="Phobius"/>
    </source>
</evidence>
<dbReference type="GO" id="GO:0032981">
    <property type="term" value="P:mitochondrial respiratory chain complex I assembly"/>
    <property type="evidence" value="ECO:0007669"/>
    <property type="project" value="TreeGrafter"/>
</dbReference>
<dbReference type="InterPro" id="IPR014807">
    <property type="entry name" value="Coa1"/>
</dbReference>
<dbReference type="PANTHER" id="PTHR47148:SF1">
    <property type="entry name" value="CYTOCHROME C OXIDASE ASSEMBLY FACTOR 1 HOMOLOG"/>
    <property type="match status" value="1"/>
</dbReference>
<dbReference type="GeneTree" id="ENSGT00440000033985"/>
<dbReference type="STRING" id="161767.ENSAPEP00000029582"/>
<dbReference type="GO" id="GO:0005743">
    <property type="term" value="C:mitochondrial inner membrane"/>
    <property type="evidence" value="ECO:0007669"/>
    <property type="project" value="TreeGrafter"/>
</dbReference>
<keyword evidence="1" id="KW-1133">Transmembrane helix</keyword>
<name>A0A3P8U2R4_AMPPE</name>
<evidence type="ECO:0000313" key="3">
    <source>
        <dbReference type="Proteomes" id="UP000265080"/>
    </source>
</evidence>
<dbReference type="Pfam" id="PF08695">
    <property type="entry name" value="Coa1"/>
    <property type="match status" value="1"/>
</dbReference>
<keyword evidence="1" id="KW-0472">Membrane</keyword>
<dbReference type="Proteomes" id="UP000265080">
    <property type="component" value="Chromosome 10"/>
</dbReference>
<reference evidence="2 3" key="1">
    <citation type="submission" date="2018-03" db="EMBL/GenBank/DDBJ databases">
        <title>Finding Nemo's genes: A chromosome-scale reference assembly of the genome of the orange clownfish Amphiprion percula.</title>
        <authorList>
            <person name="Lehmann R."/>
        </authorList>
    </citation>
    <scope>NUCLEOTIDE SEQUENCE</scope>
</reference>
<reference evidence="2" key="2">
    <citation type="submission" date="2025-08" db="UniProtKB">
        <authorList>
            <consortium name="Ensembl"/>
        </authorList>
    </citation>
    <scope>IDENTIFICATION</scope>
</reference>
<dbReference type="Ensembl" id="ENSAPET00000030377.1">
    <property type="protein sequence ID" value="ENSAPEP00000029582.1"/>
    <property type="gene ID" value="ENSAPEG00000021029.1"/>
</dbReference>
<protein>
    <submittedName>
        <fullName evidence="2">Cytochrome C oxidase assembly factor 1</fullName>
    </submittedName>
</protein>
<proteinExistence type="predicted"/>
<sequence length="189" mass="20870">MALLVVSMAVFLDAMKICWSLSSFFVVMKTISLNKAKMRVSTSQLQQLTIFTTVLTGGGVGTMYYLLQKKFAESGYHKLALQKLESCPFAMESLGAPPLKVHNIHLTDRNNRIAQHTAQIKIPVTGSKTGGYLYTSSFRDPDTNSWSLKQAVLKLREGQTIDLLNSSPVASQTQVAENTQGVETGDWHK</sequence>
<accession>A0A3P8U2R4</accession>
<keyword evidence="3" id="KW-1185">Reference proteome</keyword>
<dbReference type="PANTHER" id="PTHR47148">
    <property type="entry name" value="CYTOCHROME C OXIDASE ASSEMBLY FACTOR 1 HOMOLOG"/>
    <property type="match status" value="1"/>
</dbReference>
<evidence type="ECO:0000313" key="2">
    <source>
        <dbReference type="Ensembl" id="ENSAPEP00000029582.1"/>
    </source>
</evidence>